<dbReference type="Proteomes" id="UP000706525">
    <property type="component" value="Unassembled WGS sequence"/>
</dbReference>
<dbReference type="CDD" id="cd16917">
    <property type="entry name" value="HATPase_UhpB-NarQ-NarX-like"/>
    <property type="match status" value="1"/>
</dbReference>
<dbReference type="PANTHER" id="PTHR24421:SF10">
    <property type="entry name" value="NITRATE_NITRITE SENSOR PROTEIN NARQ"/>
    <property type="match status" value="1"/>
</dbReference>
<evidence type="ECO:0000256" key="4">
    <source>
        <dbReference type="ARBA" id="ARBA00022679"/>
    </source>
</evidence>
<dbReference type="InterPro" id="IPR036890">
    <property type="entry name" value="HATPase_C_sf"/>
</dbReference>
<evidence type="ECO:0000256" key="3">
    <source>
        <dbReference type="ARBA" id="ARBA00022553"/>
    </source>
</evidence>
<evidence type="ECO:0000313" key="12">
    <source>
        <dbReference type="Proteomes" id="UP000706525"/>
    </source>
</evidence>
<organism evidence="11 12">
    <name type="scientific">Cupriavidus pampae</name>
    <dbReference type="NCBI Taxonomy" id="659251"/>
    <lineage>
        <taxon>Bacteria</taxon>
        <taxon>Pseudomonadati</taxon>
        <taxon>Pseudomonadota</taxon>
        <taxon>Betaproteobacteria</taxon>
        <taxon>Burkholderiales</taxon>
        <taxon>Burkholderiaceae</taxon>
        <taxon>Cupriavidus</taxon>
    </lineage>
</organism>
<keyword evidence="6" id="KW-0418">Kinase</keyword>
<comment type="caution">
    <text evidence="11">The sequence shown here is derived from an EMBL/GenBank/DDBJ whole genome shotgun (WGS) entry which is preliminary data.</text>
</comment>
<keyword evidence="12" id="KW-1185">Reference proteome</keyword>
<proteinExistence type="predicted"/>
<evidence type="ECO:0000256" key="1">
    <source>
        <dbReference type="ARBA" id="ARBA00000085"/>
    </source>
</evidence>
<reference evidence="11 12" key="1">
    <citation type="submission" date="2021-08" db="EMBL/GenBank/DDBJ databases">
        <authorList>
            <person name="Peeters C."/>
        </authorList>
    </citation>
    <scope>NUCLEOTIDE SEQUENCE [LARGE SCALE GENOMIC DNA]</scope>
    <source>
        <strain evidence="11 12">LMG 32289</strain>
    </source>
</reference>
<dbReference type="Pfam" id="PF07730">
    <property type="entry name" value="HisKA_3"/>
    <property type="match status" value="1"/>
</dbReference>
<feature type="domain" description="Histidine kinase/HSP90-like ATPase" evidence="9">
    <location>
        <begin position="116"/>
        <end position="183"/>
    </location>
</feature>
<keyword evidence="3" id="KW-0597">Phosphoprotein</keyword>
<evidence type="ECO:0000256" key="7">
    <source>
        <dbReference type="ARBA" id="ARBA00022840"/>
    </source>
</evidence>
<keyword evidence="7" id="KW-0067">ATP-binding</keyword>
<dbReference type="SUPFAM" id="SSF55874">
    <property type="entry name" value="ATPase domain of HSP90 chaperone/DNA topoisomerase II/histidine kinase"/>
    <property type="match status" value="1"/>
</dbReference>
<dbReference type="EC" id="2.7.13.3" evidence="2"/>
<dbReference type="Gene3D" id="3.30.565.10">
    <property type="entry name" value="Histidine kinase-like ATPase, C-terminal domain"/>
    <property type="match status" value="1"/>
</dbReference>
<dbReference type="Gene3D" id="1.20.5.1930">
    <property type="match status" value="1"/>
</dbReference>
<dbReference type="Pfam" id="PF02518">
    <property type="entry name" value="HATPase_c"/>
    <property type="match status" value="1"/>
</dbReference>
<evidence type="ECO:0000313" key="11">
    <source>
        <dbReference type="EMBL" id="CAG9186464.1"/>
    </source>
</evidence>
<dbReference type="InterPro" id="IPR050482">
    <property type="entry name" value="Sensor_HK_TwoCompSys"/>
</dbReference>
<evidence type="ECO:0000259" key="10">
    <source>
        <dbReference type="Pfam" id="PF07730"/>
    </source>
</evidence>
<dbReference type="InterPro" id="IPR003594">
    <property type="entry name" value="HATPase_dom"/>
</dbReference>
<dbReference type="PANTHER" id="PTHR24421">
    <property type="entry name" value="NITRATE/NITRITE SENSOR PROTEIN NARX-RELATED"/>
    <property type="match status" value="1"/>
</dbReference>
<comment type="catalytic activity">
    <reaction evidence="1">
        <text>ATP + protein L-histidine = ADP + protein N-phospho-L-histidine.</text>
        <dbReference type="EC" id="2.7.13.3"/>
    </reaction>
</comment>
<evidence type="ECO:0000256" key="5">
    <source>
        <dbReference type="ARBA" id="ARBA00022741"/>
    </source>
</evidence>
<evidence type="ECO:0000256" key="2">
    <source>
        <dbReference type="ARBA" id="ARBA00012438"/>
    </source>
</evidence>
<keyword evidence="8" id="KW-0902">Two-component regulatory system</keyword>
<evidence type="ECO:0000256" key="6">
    <source>
        <dbReference type="ARBA" id="ARBA00022777"/>
    </source>
</evidence>
<accession>A0ABN7ZQN9</accession>
<keyword evidence="5" id="KW-0547">Nucleotide-binding</keyword>
<sequence length="230" mass="24236">MQAVQDECAVLAQALHDDLAQLLSFALIQLDIAQAASTEPGDYRDAALRHGRDLIKDALRTTRDVIGSLLDAAQPTAPTFDAQCLLLAGEIGRITRQTIDVDCAPITAAPPPAVATVLLRAIRELLANAGKHAPGARVRLSLRQDTQHAGGIVLAVSDNGPGFDPQCARPTARGHCGLHRLPAALRKVGAQFTLHARPGLGVRAHIRWSPRLGTASIMASMPAVIKATSS</sequence>
<name>A0ABN7ZQN9_9BURK</name>
<keyword evidence="4" id="KW-0808">Transferase</keyword>
<evidence type="ECO:0000259" key="9">
    <source>
        <dbReference type="Pfam" id="PF02518"/>
    </source>
</evidence>
<dbReference type="InterPro" id="IPR011712">
    <property type="entry name" value="Sig_transdc_His_kin_sub3_dim/P"/>
</dbReference>
<gene>
    <name evidence="11" type="ORF">LMG32289_06443</name>
</gene>
<protein>
    <recommendedName>
        <fullName evidence="2">histidine kinase</fullName>
        <ecNumber evidence="2">2.7.13.3</ecNumber>
    </recommendedName>
</protein>
<evidence type="ECO:0000256" key="8">
    <source>
        <dbReference type="ARBA" id="ARBA00023012"/>
    </source>
</evidence>
<feature type="domain" description="Signal transduction histidine kinase subgroup 3 dimerisation and phosphoacceptor" evidence="10">
    <location>
        <begin position="11"/>
        <end position="70"/>
    </location>
</feature>
<dbReference type="EMBL" id="CAJZAG010000018">
    <property type="protein sequence ID" value="CAG9186464.1"/>
    <property type="molecule type" value="Genomic_DNA"/>
</dbReference>